<dbReference type="Proteomes" id="UP000237347">
    <property type="component" value="Unassembled WGS sequence"/>
</dbReference>
<protein>
    <submittedName>
        <fullName evidence="4">Udp-glycosyltransferase 13</fullName>
    </submittedName>
</protein>
<dbReference type="InterPro" id="IPR035595">
    <property type="entry name" value="UDP_glycos_trans_CS"/>
</dbReference>
<evidence type="ECO:0000256" key="2">
    <source>
        <dbReference type="ARBA" id="ARBA00022676"/>
    </source>
</evidence>
<organism evidence="4 5">
    <name type="scientific">Quercus suber</name>
    <name type="common">Cork oak</name>
    <dbReference type="NCBI Taxonomy" id="58331"/>
    <lineage>
        <taxon>Eukaryota</taxon>
        <taxon>Viridiplantae</taxon>
        <taxon>Streptophyta</taxon>
        <taxon>Embryophyta</taxon>
        <taxon>Tracheophyta</taxon>
        <taxon>Spermatophyta</taxon>
        <taxon>Magnoliopsida</taxon>
        <taxon>eudicotyledons</taxon>
        <taxon>Gunneridae</taxon>
        <taxon>Pentapetalae</taxon>
        <taxon>rosids</taxon>
        <taxon>fabids</taxon>
        <taxon>Fagales</taxon>
        <taxon>Fagaceae</taxon>
        <taxon>Quercus</taxon>
    </lineage>
</organism>
<evidence type="ECO:0000256" key="1">
    <source>
        <dbReference type="ARBA" id="ARBA00009995"/>
    </source>
</evidence>
<keyword evidence="2" id="KW-0328">Glycosyltransferase</keyword>
<dbReference type="Pfam" id="PF00201">
    <property type="entry name" value="UDPGT"/>
    <property type="match status" value="1"/>
</dbReference>
<evidence type="ECO:0000313" key="5">
    <source>
        <dbReference type="Proteomes" id="UP000237347"/>
    </source>
</evidence>
<dbReference type="SUPFAM" id="SSF53756">
    <property type="entry name" value="UDP-Glycosyltransferase/glycogen phosphorylase"/>
    <property type="match status" value="2"/>
</dbReference>
<name>A0AAW0LFV9_QUESU</name>
<dbReference type="InterPro" id="IPR002213">
    <property type="entry name" value="UDP_glucos_trans"/>
</dbReference>
<keyword evidence="5" id="KW-1185">Reference proteome</keyword>
<reference evidence="4 5" key="1">
    <citation type="journal article" date="2018" name="Sci. Data">
        <title>The draft genome sequence of cork oak.</title>
        <authorList>
            <person name="Ramos A.M."/>
            <person name="Usie A."/>
            <person name="Barbosa P."/>
            <person name="Barros P.M."/>
            <person name="Capote T."/>
            <person name="Chaves I."/>
            <person name="Simoes F."/>
            <person name="Abreu I."/>
            <person name="Carrasquinho I."/>
            <person name="Faro C."/>
            <person name="Guimaraes J.B."/>
            <person name="Mendonca D."/>
            <person name="Nobrega F."/>
            <person name="Rodrigues L."/>
            <person name="Saibo N.J.M."/>
            <person name="Varela M.C."/>
            <person name="Egas C."/>
            <person name="Matos J."/>
            <person name="Miguel C.M."/>
            <person name="Oliveira M.M."/>
            <person name="Ricardo C.P."/>
            <person name="Goncalves S."/>
        </authorList>
    </citation>
    <scope>NUCLEOTIDE SEQUENCE [LARGE SCALE GENOMIC DNA]</scope>
    <source>
        <strain evidence="5">cv. HL8</strain>
    </source>
</reference>
<gene>
    <name evidence="4" type="primary">CGT</name>
    <name evidence="4" type="ORF">CFP56_001959</name>
</gene>
<evidence type="ECO:0000256" key="3">
    <source>
        <dbReference type="ARBA" id="ARBA00022679"/>
    </source>
</evidence>
<dbReference type="Gene3D" id="3.40.50.2000">
    <property type="entry name" value="Glycogen Phosphorylase B"/>
    <property type="match status" value="3"/>
</dbReference>
<dbReference type="AlphaFoldDB" id="A0AAW0LFV9"/>
<evidence type="ECO:0000313" key="4">
    <source>
        <dbReference type="EMBL" id="KAK7849886.1"/>
    </source>
</evidence>
<dbReference type="EMBL" id="PKMF04000107">
    <property type="protein sequence ID" value="KAK7849886.1"/>
    <property type="molecule type" value="Genomic_DNA"/>
</dbReference>
<dbReference type="PROSITE" id="PS00375">
    <property type="entry name" value="UDPGT"/>
    <property type="match status" value="1"/>
</dbReference>
<comment type="similarity">
    <text evidence="1">Belongs to the UDP-glycosyltransferase family.</text>
</comment>
<dbReference type="CDD" id="cd03784">
    <property type="entry name" value="GT1_Gtf-like"/>
    <property type="match status" value="1"/>
</dbReference>
<comment type="caution">
    <text evidence="4">The sequence shown here is derived from an EMBL/GenBank/DDBJ whole genome shotgun (WGS) entry which is preliminary data.</text>
</comment>
<dbReference type="GO" id="GO:0035251">
    <property type="term" value="F:UDP-glucosyltransferase activity"/>
    <property type="evidence" value="ECO:0007669"/>
    <property type="project" value="InterPro"/>
</dbReference>
<dbReference type="InterPro" id="IPR050481">
    <property type="entry name" value="UDP-glycosyltransf_plant"/>
</dbReference>
<accession>A0AAW0LFV9</accession>
<dbReference type="PANTHER" id="PTHR48048">
    <property type="entry name" value="GLYCOSYLTRANSFERASE"/>
    <property type="match status" value="1"/>
</dbReference>
<dbReference type="FunFam" id="3.40.50.2000:FF:000060">
    <property type="entry name" value="Glycosyltransferase"/>
    <property type="match status" value="1"/>
</dbReference>
<sequence>MSACDDLLHPHPHVALLPSAGMGHLTPFLRLATQLVHHHCNVTLITTHPIVSLSESKLITHFLTAFPQVNQVKFNLLPLDHTTANSTDPFFLHFETIRRSAHLLSPLLASLSLPLHALVCDVTLISSVIPVTEGLHLPNYILFTSSAKMLSFFSYFHIYASKAGDDDPAMLGDVEIPGLPSIPRSSIPPLLLIPNNIFANIFKVDSPKVTKSNGVLINTFEGLEAVSLELLNGGKVVEGMPPVFAVGPLVPCDFEKGELGNNQLKWLNEQPVGSVVHTSHLQAQPTMSTCNELSQPHQPHVALLPSAGMGHLTPFLRLATKLIHHHCRVTLITTHPTVSLTESQFISRFLSAFPQATQLQFHLLPLDPSTANSNDPFWLGFEAIRRSAHLLSPLLSSLSPPLDALIYDVSLISAVIPVVESLHIYNYILFPSSARMFSLFSHYPNFASKAIFGDVLEVIPGLKPIPRSSIPPYLIPDSLFANIAKEDSHKLPKSNGVLINTFEGLESEALEAFSNRKSVIEGLPPVLAVGPLVPCEFEKGEWDEPLKWLNEQEDGSVVYVSFGSRTAMSRDQLREVGHGLLKSECRFLWVVKDKKVDKEDKEGLDEVVGHELIEKMREKGLVVKKWVDQGELLGHKAVGGFVSHCGWNSVTEAAWHGVPILAWPQRGDQKINAEVVEMSGVGIWEKSWGWGGNDDQMVVKGEEIGKRIRELMGKELLRVQAAHIREEARKAFGVGGNCERMFKQLVEGWK</sequence>
<keyword evidence="3" id="KW-0808">Transferase</keyword>
<dbReference type="PANTHER" id="PTHR48048:SF76">
    <property type="entry name" value="UDP-GLYCOSYLTRANSFERASE 708D1-LIKE"/>
    <property type="match status" value="1"/>
</dbReference>
<proteinExistence type="inferred from homology"/>